<evidence type="ECO:0000313" key="2">
    <source>
        <dbReference type="EMBL" id="UTC28080.1"/>
    </source>
</evidence>
<keyword evidence="2" id="KW-0548">Nucleotidyltransferase</keyword>
<accession>A0A9E7N2X5</accession>
<dbReference type="PANTHER" id="PTHR12729">
    <property type="entry name" value="TRNA(HIS) GUANYLYLTRANSFERASE-RELATED"/>
    <property type="match status" value="1"/>
</dbReference>
<dbReference type="GO" id="GO:0000287">
    <property type="term" value="F:magnesium ion binding"/>
    <property type="evidence" value="ECO:0007669"/>
    <property type="project" value="InterPro"/>
</dbReference>
<proteinExistence type="predicted"/>
<sequence length="261" mass="29501">MSKDDLGDRMKAYERRETDHRLFQTLPIYARIDGKGFSKFTKGMDRPFDQRLTDAMIAVAKHLMRETGARFAYTQSDEISLVWKAEDHTSSVMFEGKVQKLTSVLASMAAAKMAQAIRGWAPFEDRLPAFDARVLQLPHDHEAANMILWRALDAQRNAVSMACRSVASHKEMQRKTRDQMLDLIAERGVDFDAYPASFRQGTYLRWGAMPRAGNPSVMSRAVMVVDDMPPLHRVANRTEFVMGGALPILKSRDVYLDGEAA</sequence>
<feature type="domain" description="tRNAHis guanylyltransferase catalytic" evidence="1">
    <location>
        <begin position="8"/>
        <end position="138"/>
    </location>
</feature>
<gene>
    <name evidence="2" type="ORF">GURKE_00480</name>
</gene>
<dbReference type="Proteomes" id="UP001055634">
    <property type="component" value="Segment"/>
</dbReference>
<dbReference type="InterPro" id="IPR024956">
    <property type="entry name" value="tRNAHis_GuaTrfase_cat"/>
</dbReference>
<dbReference type="InterPro" id="IPR007537">
    <property type="entry name" value="tRNAHis_GuaTrfase_Thg1"/>
</dbReference>
<dbReference type="Gene3D" id="3.30.70.3000">
    <property type="match status" value="1"/>
</dbReference>
<dbReference type="GO" id="GO:0006400">
    <property type="term" value="P:tRNA modification"/>
    <property type="evidence" value="ECO:0007669"/>
    <property type="project" value="InterPro"/>
</dbReference>
<keyword evidence="2" id="KW-0808">Transferase</keyword>
<evidence type="ECO:0000259" key="1">
    <source>
        <dbReference type="Pfam" id="PF04446"/>
    </source>
</evidence>
<dbReference type="PANTHER" id="PTHR12729:SF1">
    <property type="entry name" value="TRNAHIS GUANYLYLTRANSFERASE CATALYTIC DOMAIN-CONTAINING PROTEIN"/>
    <property type="match status" value="1"/>
</dbReference>
<keyword evidence="3" id="KW-1185">Reference proteome</keyword>
<evidence type="ECO:0000313" key="3">
    <source>
        <dbReference type="Proteomes" id="UP001055634"/>
    </source>
</evidence>
<dbReference type="Pfam" id="PF04446">
    <property type="entry name" value="Thg1"/>
    <property type="match status" value="1"/>
</dbReference>
<dbReference type="GO" id="GO:0008193">
    <property type="term" value="F:tRNA guanylyltransferase activity"/>
    <property type="evidence" value="ECO:0007669"/>
    <property type="project" value="InterPro"/>
</dbReference>
<reference evidence="2" key="1">
    <citation type="submission" date="2022-04" db="EMBL/GenBank/DDBJ databases">
        <authorList>
            <person name="Friedrich I."/>
            <person name="Schneider D."/>
            <person name="Poehlein A."/>
            <person name="Hertel R."/>
            <person name="Daniel R."/>
        </authorList>
    </citation>
    <scope>NUCLEOTIDE SEQUENCE</scope>
</reference>
<protein>
    <submittedName>
        <fullName evidence="2">tRNA-His guanylyltransferase</fullName>
    </submittedName>
</protein>
<dbReference type="InterPro" id="IPR038469">
    <property type="entry name" value="tRNAHis_GuaTrfase_Thg1_sf"/>
</dbReference>
<name>A0A9E7N2X5_9CAUD</name>
<organism evidence="2 3">
    <name type="scientific">Brevundimonas phage vB_BpoS-Gurke</name>
    <dbReference type="NCBI Taxonomy" id="2948599"/>
    <lineage>
        <taxon>Viruses</taxon>
        <taxon>Duplodnaviria</taxon>
        <taxon>Heunggongvirae</taxon>
        <taxon>Uroviricota</taxon>
        <taxon>Caudoviricetes</taxon>
        <taxon>Jeanschmidtviridae</taxon>
        <taxon>Kikimoravirus</taxon>
        <taxon>Kikimoravirus gurke</taxon>
    </lineage>
</organism>
<dbReference type="EMBL" id="ON529850">
    <property type="protein sequence ID" value="UTC28080.1"/>
    <property type="molecule type" value="Genomic_DNA"/>
</dbReference>